<keyword evidence="3" id="KW-1185">Reference proteome</keyword>
<reference evidence="2 3" key="1">
    <citation type="submission" date="2015-01" db="EMBL/GenBank/DDBJ databases">
        <title>The Genome Sequence of Rhinocladiella mackenzie CBS 650.93.</title>
        <authorList>
            <consortium name="The Broad Institute Genomics Platform"/>
            <person name="Cuomo C."/>
            <person name="de Hoog S."/>
            <person name="Gorbushina A."/>
            <person name="Stielow B."/>
            <person name="Teixiera M."/>
            <person name="Abouelleil A."/>
            <person name="Chapman S.B."/>
            <person name="Priest M."/>
            <person name="Young S.K."/>
            <person name="Wortman J."/>
            <person name="Nusbaum C."/>
            <person name="Birren B."/>
        </authorList>
    </citation>
    <scope>NUCLEOTIDE SEQUENCE [LARGE SCALE GENOMIC DNA]</scope>
    <source>
        <strain evidence="2 3">CBS 650.93</strain>
    </source>
</reference>
<name>A0A0D2IMK9_9EURO</name>
<organism evidence="2 3">
    <name type="scientific">Rhinocladiella mackenziei CBS 650.93</name>
    <dbReference type="NCBI Taxonomy" id="1442369"/>
    <lineage>
        <taxon>Eukaryota</taxon>
        <taxon>Fungi</taxon>
        <taxon>Dikarya</taxon>
        <taxon>Ascomycota</taxon>
        <taxon>Pezizomycotina</taxon>
        <taxon>Eurotiomycetes</taxon>
        <taxon>Chaetothyriomycetidae</taxon>
        <taxon>Chaetothyriales</taxon>
        <taxon>Herpotrichiellaceae</taxon>
        <taxon>Rhinocladiella</taxon>
    </lineage>
</organism>
<sequence>MNEEKDCKAEMLDSYLYQPHNIVDRLTEENVDCLKSDKNPKESKENEHDQKHRKKGCDEIVRKLEKELDAMTNPIFLGEAREDQQNLKDGTSSYSQL</sequence>
<dbReference type="EMBL" id="KN847477">
    <property type="protein sequence ID" value="KIX06984.1"/>
    <property type="molecule type" value="Genomic_DNA"/>
</dbReference>
<feature type="region of interest" description="Disordered" evidence="1">
    <location>
        <begin position="35"/>
        <end position="55"/>
    </location>
</feature>
<evidence type="ECO:0000313" key="3">
    <source>
        <dbReference type="Proteomes" id="UP000053617"/>
    </source>
</evidence>
<feature type="region of interest" description="Disordered" evidence="1">
    <location>
        <begin position="75"/>
        <end position="97"/>
    </location>
</feature>
<dbReference type="RefSeq" id="XP_013274120.1">
    <property type="nucleotide sequence ID" value="XM_013418666.1"/>
</dbReference>
<accession>A0A0D2IMK9</accession>
<protein>
    <submittedName>
        <fullName evidence="2">Uncharacterized protein</fullName>
    </submittedName>
</protein>
<feature type="compositionally biased region" description="Polar residues" evidence="1">
    <location>
        <begin position="87"/>
        <end position="97"/>
    </location>
</feature>
<dbReference type="AlphaFoldDB" id="A0A0D2IMK9"/>
<evidence type="ECO:0000256" key="1">
    <source>
        <dbReference type="SAM" id="MobiDB-lite"/>
    </source>
</evidence>
<dbReference type="OrthoDB" id="4158067at2759"/>
<proteinExistence type="predicted"/>
<dbReference type="Proteomes" id="UP000053617">
    <property type="component" value="Unassembled WGS sequence"/>
</dbReference>
<dbReference type="HOGENOM" id="CLU_162134_0_0_1"/>
<gene>
    <name evidence="2" type="ORF">Z518_04960</name>
</gene>
<dbReference type="GeneID" id="25293031"/>
<dbReference type="VEuPathDB" id="FungiDB:Z518_04960"/>
<evidence type="ECO:0000313" key="2">
    <source>
        <dbReference type="EMBL" id="KIX06984.1"/>
    </source>
</evidence>